<reference evidence="1 2" key="1">
    <citation type="submission" date="2015-09" db="EMBL/GenBank/DDBJ databases">
        <title>Genome sequencing of Corynebacterium diphtheriae Bv. Gravis strain DSM 44123.</title>
        <authorList>
            <person name="Sangal V."/>
            <person name="Burkovski A."/>
        </authorList>
    </citation>
    <scope>NUCLEOTIDE SEQUENCE [LARGE SCALE GENOMIC DNA]</scope>
    <source>
        <strain evidence="1 2">DSM 44123</strain>
    </source>
</reference>
<name>A0AAX0IYD7_CORDP</name>
<protein>
    <submittedName>
        <fullName evidence="1">Uncharacterized protein</fullName>
    </submittedName>
</protein>
<organism evidence="1 2">
    <name type="scientific">Corynebacterium diphtheriae bv. gravis</name>
    <dbReference type="NCBI Taxonomy" id="1720349"/>
    <lineage>
        <taxon>Bacteria</taxon>
        <taxon>Bacillati</taxon>
        <taxon>Actinomycetota</taxon>
        <taxon>Actinomycetes</taxon>
        <taxon>Mycobacteriales</taxon>
        <taxon>Corynebacteriaceae</taxon>
        <taxon>Corynebacterium</taxon>
    </lineage>
</organism>
<evidence type="ECO:0000313" key="2">
    <source>
        <dbReference type="Proteomes" id="UP000186159"/>
    </source>
</evidence>
<evidence type="ECO:0000313" key="1">
    <source>
        <dbReference type="EMBL" id="OKY20693.1"/>
    </source>
</evidence>
<accession>A0AAX0IYD7</accession>
<dbReference type="Proteomes" id="UP000186159">
    <property type="component" value="Unassembled WGS sequence"/>
</dbReference>
<sequence>MSLGNCLALHDAHQDIDSPLSDVVAWFVDALARVLLQVGEVPADWEILYPGVSQRGGGNPLTSFRSTRLKVKW</sequence>
<comment type="caution">
    <text evidence="1">The sequence shown here is derived from an EMBL/GenBank/DDBJ whole genome shotgun (WGS) entry which is preliminary data.</text>
</comment>
<dbReference type="AlphaFoldDB" id="A0AAX0IYD7"/>
<gene>
    <name evidence="1" type="ORF">AOT42_07835</name>
</gene>
<dbReference type="EMBL" id="LJXR01000027">
    <property type="protein sequence ID" value="OKY20693.1"/>
    <property type="molecule type" value="Genomic_DNA"/>
</dbReference>
<proteinExistence type="predicted"/>